<sequence>MCCILCVFIVFIACVFGQTGPVVDTSVGQIVGLKDEFIKFLGIPYAFIDVNDPFGPAKLHLPFETPYHATRNPVICPQLANGTLQGDIQCLNLNVYSPITSGQKKLLPVMVFIHGGAFTEVIMQGLQLASPGLSGKPKNYEYLTDLAVRVGLDSKYVETKDIVRELSKVSMDLLVNVTYSDRFRPCIDNSVIGDSSLNQNLKDVKIIIGSASKESLFIYNNEPNYANLIKRELKKEFDNIEHGVDRVENYYLNNNLKNDVVDFGCDFIFNYPLERSVRHLMRSNATIYRYLFSYNGGRNFIKFRDGIDAEGATHGDELGYLFDPDLFGDAITARDQSVIDTITTFWTNFAKFGDPTPSELSPVTLWPVLDERSNYIDIGTTPLVEAGYRKDQITFWDSFYEEFGALSKGLYYVEENV</sequence>
<dbReference type="Pfam" id="PF00135">
    <property type="entry name" value="COesterase"/>
    <property type="match status" value="1"/>
</dbReference>
<dbReference type="PANTHER" id="PTHR11559">
    <property type="entry name" value="CARBOXYLESTERASE"/>
    <property type="match status" value="1"/>
</dbReference>
<keyword evidence="1" id="KW-0325">Glycoprotein</keyword>
<feature type="signal peptide" evidence="2">
    <location>
        <begin position="1"/>
        <end position="17"/>
    </location>
</feature>
<dbReference type="InterPro" id="IPR050309">
    <property type="entry name" value="Type-B_Carboxylest/Lipase"/>
</dbReference>
<organism evidence="4 5">
    <name type="scientific">Arctia plantaginis</name>
    <name type="common">Wood tiger moth</name>
    <name type="synonym">Phalaena plantaginis</name>
    <dbReference type="NCBI Taxonomy" id="874455"/>
    <lineage>
        <taxon>Eukaryota</taxon>
        <taxon>Metazoa</taxon>
        <taxon>Ecdysozoa</taxon>
        <taxon>Arthropoda</taxon>
        <taxon>Hexapoda</taxon>
        <taxon>Insecta</taxon>
        <taxon>Pterygota</taxon>
        <taxon>Neoptera</taxon>
        <taxon>Endopterygota</taxon>
        <taxon>Lepidoptera</taxon>
        <taxon>Glossata</taxon>
        <taxon>Ditrysia</taxon>
        <taxon>Noctuoidea</taxon>
        <taxon>Erebidae</taxon>
        <taxon>Arctiinae</taxon>
        <taxon>Arctia</taxon>
    </lineage>
</organism>
<reference evidence="4 5" key="1">
    <citation type="submission" date="2020-04" db="EMBL/GenBank/DDBJ databases">
        <authorList>
            <person name="Wallbank WR R."/>
            <person name="Pardo Diaz C."/>
            <person name="Kozak K."/>
            <person name="Martin S."/>
            <person name="Jiggins C."/>
            <person name="Moest M."/>
            <person name="Warren A I."/>
            <person name="Byers J.R.P. K."/>
            <person name="Montejo-Kovacevich G."/>
            <person name="Yen C E."/>
        </authorList>
    </citation>
    <scope>NUCLEOTIDE SEQUENCE [LARGE SCALE GENOMIC DNA]</scope>
</reference>
<accession>A0A8S1B5Y9</accession>
<gene>
    <name evidence="4" type="ORF">APLA_LOCUS16062</name>
</gene>
<evidence type="ECO:0000256" key="2">
    <source>
        <dbReference type="SAM" id="SignalP"/>
    </source>
</evidence>
<protein>
    <recommendedName>
        <fullName evidence="3">Carboxylesterase type B domain-containing protein</fullName>
    </recommendedName>
</protein>
<dbReference type="OrthoDB" id="8117402at2759"/>
<dbReference type="AlphaFoldDB" id="A0A8S1B5Y9"/>
<dbReference type="Proteomes" id="UP000494256">
    <property type="component" value="Unassembled WGS sequence"/>
</dbReference>
<comment type="caution">
    <text evidence="4">The sequence shown here is derived from an EMBL/GenBank/DDBJ whole genome shotgun (WGS) entry which is preliminary data.</text>
</comment>
<evidence type="ECO:0000313" key="4">
    <source>
        <dbReference type="EMBL" id="CAB3258060.1"/>
    </source>
</evidence>
<dbReference type="InterPro" id="IPR002018">
    <property type="entry name" value="CarbesteraseB"/>
</dbReference>
<evidence type="ECO:0000313" key="5">
    <source>
        <dbReference type="Proteomes" id="UP000494256"/>
    </source>
</evidence>
<keyword evidence="2" id="KW-0732">Signal</keyword>
<name>A0A8S1B5Y9_ARCPL</name>
<dbReference type="EMBL" id="CADEBD010000620">
    <property type="protein sequence ID" value="CAB3258060.1"/>
    <property type="molecule type" value="Genomic_DNA"/>
</dbReference>
<proteinExistence type="predicted"/>
<evidence type="ECO:0000259" key="3">
    <source>
        <dbReference type="Pfam" id="PF00135"/>
    </source>
</evidence>
<dbReference type="SUPFAM" id="SSF53474">
    <property type="entry name" value="alpha/beta-Hydrolases"/>
    <property type="match status" value="1"/>
</dbReference>
<dbReference type="Gene3D" id="3.40.50.1820">
    <property type="entry name" value="alpha/beta hydrolase"/>
    <property type="match status" value="2"/>
</dbReference>
<dbReference type="InterPro" id="IPR029058">
    <property type="entry name" value="AB_hydrolase_fold"/>
</dbReference>
<evidence type="ECO:0000256" key="1">
    <source>
        <dbReference type="ARBA" id="ARBA00023180"/>
    </source>
</evidence>
<feature type="chain" id="PRO_5035812075" description="Carboxylesterase type B domain-containing protein" evidence="2">
    <location>
        <begin position="18"/>
        <end position="417"/>
    </location>
</feature>
<feature type="domain" description="Carboxylesterase type B" evidence="3">
    <location>
        <begin position="118"/>
        <end position="396"/>
    </location>
</feature>